<dbReference type="STRING" id="35622.SAMN04489764_4823"/>
<name>A0A1H1HTV3_9ACTN</name>
<gene>
    <name evidence="2" type="ORF">SAMN04489764_4823</name>
</gene>
<evidence type="ECO:0000313" key="2">
    <source>
        <dbReference type="EMBL" id="SDR28911.1"/>
    </source>
</evidence>
<organism evidence="2 3">
    <name type="scientific">Thermostaphylospora chromogena</name>
    <dbReference type="NCBI Taxonomy" id="35622"/>
    <lineage>
        <taxon>Bacteria</taxon>
        <taxon>Bacillati</taxon>
        <taxon>Actinomycetota</taxon>
        <taxon>Actinomycetes</taxon>
        <taxon>Streptosporangiales</taxon>
        <taxon>Thermomonosporaceae</taxon>
        <taxon>Thermostaphylospora</taxon>
    </lineage>
</organism>
<dbReference type="AlphaFoldDB" id="A0A1H1HTV3"/>
<evidence type="ECO:0000313" key="3">
    <source>
        <dbReference type="Proteomes" id="UP000217103"/>
    </source>
</evidence>
<feature type="compositionally biased region" description="Acidic residues" evidence="1">
    <location>
        <begin position="1"/>
        <end position="10"/>
    </location>
</feature>
<feature type="region of interest" description="Disordered" evidence="1">
    <location>
        <begin position="1"/>
        <end position="34"/>
    </location>
</feature>
<dbReference type="OrthoDB" id="262508at2"/>
<dbReference type="Pfam" id="PF18944">
    <property type="entry name" value="DUF5691"/>
    <property type="match status" value="1"/>
</dbReference>
<keyword evidence="3" id="KW-1185">Reference proteome</keyword>
<proteinExistence type="predicted"/>
<dbReference type="Proteomes" id="UP000217103">
    <property type="component" value="Unassembled WGS sequence"/>
</dbReference>
<sequence length="471" mass="52336">MSGERDEWEELVSAALLGTDRRPLPPGDGTAGPGTAEEVLERAAVHTVRTRAGRRLGRGVPLPRAAADPRPPVSPRAAELLAEHILDGGHGARLPEWLELAAASGRRLPPHLLPPVLDRAEREPWLREHAAVLAGPRGRWLAEHVEPRWAFLRQEATGVAGEDAWRYGTAGDRRRFLRGLRGRDPEAARRLLAAAWPREAPGDRAAFIQTFETGLSDDDEPFLEAALDDRHREVRQKAADLLLRLPRSRLAARMAERGAPCLSRDGNRLVAVPPRECDEAAQRDGVRAVPPRGTEPRAWWLRQMIARTPLSVWTRKFHATPEEIVRWRIADHRGEVVMGWVRAAMMQRDPDWALALFPLEPMAELLAILPPRRRDAVAVAFLQANGAAEKAVDVLGGLTSGWSRRLTLAVAEILARDVHGPPWGHARLARLLGARGDPDLHEQVRRVSTARPVQEAADVLRFRGEMRKELS</sequence>
<reference evidence="2 3" key="1">
    <citation type="submission" date="2016-10" db="EMBL/GenBank/DDBJ databases">
        <authorList>
            <person name="de Groot N.N."/>
        </authorList>
    </citation>
    <scope>NUCLEOTIDE SEQUENCE [LARGE SCALE GENOMIC DNA]</scope>
    <source>
        <strain evidence="2 3">DSM 43794</strain>
    </source>
</reference>
<dbReference type="RefSeq" id="WP_093262175.1">
    <property type="nucleotide sequence ID" value="NZ_FNKK01000002.1"/>
</dbReference>
<dbReference type="EMBL" id="FNKK01000002">
    <property type="protein sequence ID" value="SDR28911.1"/>
    <property type="molecule type" value="Genomic_DNA"/>
</dbReference>
<protein>
    <submittedName>
        <fullName evidence="2">Uncharacterized protein</fullName>
    </submittedName>
</protein>
<dbReference type="InterPro" id="IPR043746">
    <property type="entry name" value="DUF5691"/>
</dbReference>
<accession>A0A1H1HTV3</accession>
<evidence type="ECO:0000256" key="1">
    <source>
        <dbReference type="SAM" id="MobiDB-lite"/>
    </source>
</evidence>